<evidence type="ECO:0000313" key="1">
    <source>
        <dbReference type="EMBL" id="MBW93340.1"/>
    </source>
</evidence>
<proteinExistence type="predicted"/>
<dbReference type="EMBL" id="GGEC01012856">
    <property type="protein sequence ID" value="MBW93339.1"/>
    <property type="molecule type" value="Transcribed_RNA"/>
</dbReference>
<accession>A0A2P2JIP8</accession>
<keyword evidence="1" id="KW-0670">Pyruvate</keyword>
<dbReference type="AlphaFoldDB" id="A0A2P2JIP8"/>
<organism evidence="1">
    <name type="scientific">Rhizophora mucronata</name>
    <name type="common">Asiatic mangrove</name>
    <dbReference type="NCBI Taxonomy" id="61149"/>
    <lineage>
        <taxon>Eukaryota</taxon>
        <taxon>Viridiplantae</taxon>
        <taxon>Streptophyta</taxon>
        <taxon>Embryophyta</taxon>
        <taxon>Tracheophyta</taxon>
        <taxon>Spermatophyta</taxon>
        <taxon>Magnoliopsida</taxon>
        <taxon>eudicotyledons</taxon>
        <taxon>Gunneridae</taxon>
        <taxon>Pentapetalae</taxon>
        <taxon>rosids</taxon>
        <taxon>fabids</taxon>
        <taxon>Malpighiales</taxon>
        <taxon>Rhizophoraceae</taxon>
        <taxon>Rhizophora</taxon>
    </lineage>
</organism>
<protein>
    <submittedName>
        <fullName evidence="1">Phosphoenolpyruvate carboxylase</fullName>
    </submittedName>
</protein>
<reference evidence="1" key="1">
    <citation type="submission" date="2018-02" db="EMBL/GenBank/DDBJ databases">
        <title>Rhizophora mucronata_Transcriptome.</title>
        <authorList>
            <person name="Meera S.P."/>
            <person name="Sreeshan A."/>
            <person name="Augustine A."/>
        </authorList>
    </citation>
    <scope>NUCLEOTIDE SEQUENCE</scope>
    <source>
        <tissue evidence="1">Leaf</tissue>
    </source>
</reference>
<sequence>MPPLGFLFDGRLPMFIRPYSNSGVAQRKYSTKRGSWKTMERYSFVATIAISSMSARHSGFGETGGCIPCSSVAAVKRCSVLKHKCSSPKDCSITSP</sequence>
<name>A0A2P2JIP8_RHIMU</name>
<dbReference type="EMBL" id="GGEC01012857">
    <property type="protein sequence ID" value="MBW93340.1"/>
    <property type="molecule type" value="Transcribed_RNA"/>
</dbReference>